<dbReference type="GO" id="GO:0006281">
    <property type="term" value="P:DNA repair"/>
    <property type="evidence" value="ECO:0007669"/>
    <property type="project" value="UniProtKB-ARBA"/>
</dbReference>
<dbReference type="Proteomes" id="UP000507470">
    <property type="component" value="Unassembled WGS sequence"/>
</dbReference>
<dbReference type="OrthoDB" id="6155932at2759"/>
<dbReference type="EMBL" id="CACVKT020001390">
    <property type="protein sequence ID" value="CAC5367842.1"/>
    <property type="molecule type" value="Genomic_DNA"/>
</dbReference>
<dbReference type="PANTHER" id="PTHR46609">
    <property type="entry name" value="EXONUCLEASE, PHAGE-TYPE/RECB, C-TERMINAL DOMAIN-CONTAINING PROTEIN"/>
    <property type="match status" value="1"/>
</dbReference>
<dbReference type="CDD" id="cd22343">
    <property type="entry name" value="PDDEXK_lambda_exonuclease-like"/>
    <property type="match status" value="1"/>
</dbReference>
<organism evidence="2 3">
    <name type="scientific">Mytilus coruscus</name>
    <name type="common">Sea mussel</name>
    <dbReference type="NCBI Taxonomy" id="42192"/>
    <lineage>
        <taxon>Eukaryota</taxon>
        <taxon>Metazoa</taxon>
        <taxon>Spiralia</taxon>
        <taxon>Lophotrochozoa</taxon>
        <taxon>Mollusca</taxon>
        <taxon>Bivalvia</taxon>
        <taxon>Autobranchia</taxon>
        <taxon>Pteriomorphia</taxon>
        <taxon>Mytilida</taxon>
        <taxon>Mytiloidea</taxon>
        <taxon>Mytilidae</taxon>
        <taxon>Mytilinae</taxon>
        <taxon>Mytilus</taxon>
    </lineage>
</organism>
<dbReference type="InterPro" id="IPR019080">
    <property type="entry name" value="YqaJ_viral_recombinase"/>
</dbReference>
<reference evidence="2 3" key="1">
    <citation type="submission" date="2020-06" db="EMBL/GenBank/DDBJ databases">
        <authorList>
            <person name="Li R."/>
            <person name="Bekaert M."/>
        </authorList>
    </citation>
    <scope>NUCLEOTIDE SEQUENCE [LARGE SCALE GENOMIC DNA]</scope>
    <source>
        <strain evidence="3">wild</strain>
    </source>
</reference>
<dbReference type="AlphaFoldDB" id="A0A6J8AHQ2"/>
<name>A0A6J8AHQ2_MYTCO</name>
<feature type="domain" description="YqaJ viral recombinase" evidence="1">
    <location>
        <begin position="30"/>
        <end position="186"/>
    </location>
</feature>
<dbReference type="InterPro" id="IPR051703">
    <property type="entry name" value="NF-kappa-B_Signaling_Reg"/>
</dbReference>
<proteinExistence type="predicted"/>
<dbReference type="Gene3D" id="3.90.320.10">
    <property type="match status" value="1"/>
</dbReference>
<dbReference type="SUPFAM" id="SSF52980">
    <property type="entry name" value="Restriction endonuclease-like"/>
    <property type="match status" value="1"/>
</dbReference>
<evidence type="ECO:0000313" key="2">
    <source>
        <dbReference type="EMBL" id="CAC5367842.1"/>
    </source>
</evidence>
<gene>
    <name evidence="2" type="ORF">MCOR_7603</name>
</gene>
<dbReference type="Pfam" id="PF09588">
    <property type="entry name" value="YqaJ"/>
    <property type="match status" value="1"/>
</dbReference>
<protein>
    <recommendedName>
        <fullName evidence="1">YqaJ viral recombinase domain-containing protein</fullName>
    </recommendedName>
</protein>
<dbReference type="PANTHER" id="PTHR46609:SF8">
    <property type="entry name" value="YQAJ VIRAL RECOMBINASE DOMAIN-CONTAINING PROTEIN"/>
    <property type="match status" value="1"/>
</dbReference>
<sequence>MKLNAVMWNAVFNEHSELSPHFGQSENHLWQTARKFRFTSSNSHDVVTRKKENLDKFLLKFTQTDKYIDTPALRLGRKHEPIARKKYVVYKKLKHNEKVNVLECGIFLCKKFGYLGASPNGIVTKKSEACQPWVLEIKCPFKWRFKTVRRTCRDRDFCCEINSENEIQLRKSHHYYSQIQGQMSICQCLRCDFVIYLLKDFSILKVDLDQEYWEATELKLSNFYNEYMIPFIIKSANHDQ</sequence>
<evidence type="ECO:0000313" key="3">
    <source>
        <dbReference type="Proteomes" id="UP000507470"/>
    </source>
</evidence>
<evidence type="ECO:0000259" key="1">
    <source>
        <dbReference type="Pfam" id="PF09588"/>
    </source>
</evidence>
<keyword evidence="3" id="KW-1185">Reference proteome</keyword>
<dbReference type="InterPro" id="IPR011604">
    <property type="entry name" value="PDDEXK-like_dom_sf"/>
</dbReference>
<accession>A0A6J8AHQ2</accession>
<dbReference type="InterPro" id="IPR011335">
    <property type="entry name" value="Restrct_endonuc-II-like"/>
</dbReference>